<dbReference type="STRING" id="886293.Sinac_2621"/>
<dbReference type="SUPFAM" id="SSF53613">
    <property type="entry name" value="Ribokinase-like"/>
    <property type="match status" value="1"/>
</dbReference>
<feature type="domain" description="Carbohydrate kinase PfkB" evidence="1">
    <location>
        <begin position="96"/>
        <end position="349"/>
    </location>
</feature>
<dbReference type="HOGENOM" id="CLU_753938_0_0_0"/>
<reference evidence="2 3" key="1">
    <citation type="submission" date="2012-02" db="EMBL/GenBank/DDBJ databases">
        <title>Complete sequence of chromosome of Singulisphaera acidiphila DSM 18658.</title>
        <authorList>
            <consortium name="US DOE Joint Genome Institute (JGI-PGF)"/>
            <person name="Lucas S."/>
            <person name="Copeland A."/>
            <person name="Lapidus A."/>
            <person name="Glavina del Rio T."/>
            <person name="Dalin E."/>
            <person name="Tice H."/>
            <person name="Bruce D."/>
            <person name="Goodwin L."/>
            <person name="Pitluck S."/>
            <person name="Peters L."/>
            <person name="Ovchinnikova G."/>
            <person name="Chertkov O."/>
            <person name="Kyrpides N."/>
            <person name="Mavromatis K."/>
            <person name="Ivanova N."/>
            <person name="Brettin T."/>
            <person name="Detter J.C."/>
            <person name="Han C."/>
            <person name="Larimer F."/>
            <person name="Land M."/>
            <person name="Hauser L."/>
            <person name="Markowitz V."/>
            <person name="Cheng J.-F."/>
            <person name="Hugenholtz P."/>
            <person name="Woyke T."/>
            <person name="Wu D."/>
            <person name="Tindall B."/>
            <person name="Pomrenke H."/>
            <person name="Brambilla E."/>
            <person name="Klenk H.-P."/>
            <person name="Eisen J.A."/>
        </authorList>
    </citation>
    <scope>NUCLEOTIDE SEQUENCE [LARGE SCALE GENOMIC DNA]</scope>
    <source>
        <strain evidence="3">ATCC BAA-1392 / DSM 18658 / VKM B-2454 / MOB10</strain>
    </source>
</reference>
<keyword evidence="3" id="KW-1185">Reference proteome</keyword>
<dbReference type="AlphaFoldDB" id="L0DDM8"/>
<keyword evidence="2" id="KW-0418">Kinase</keyword>
<evidence type="ECO:0000313" key="2">
    <source>
        <dbReference type="EMBL" id="AGA26923.1"/>
    </source>
</evidence>
<dbReference type="InterPro" id="IPR011611">
    <property type="entry name" value="PfkB_dom"/>
</dbReference>
<dbReference type="Proteomes" id="UP000010798">
    <property type="component" value="Chromosome"/>
</dbReference>
<organism evidence="2 3">
    <name type="scientific">Singulisphaera acidiphila (strain ATCC BAA-1392 / DSM 18658 / VKM B-2454 / MOB10)</name>
    <dbReference type="NCBI Taxonomy" id="886293"/>
    <lineage>
        <taxon>Bacteria</taxon>
        <taxon>Pseudomonadati</taxon>
        <taxon>Planctomycetota</taxon>
        <taxon>Planctomycetia</taxon>
        <taxon>Isosphaerales</taxon>
        <taxon>Isosphaeraceae</taxon>
        <taxon>Singulisphaera</taxon>
    </lineage>
</organism>
<dbReference type="OrthoDB" id="264918at2"/>
<dbReference type="eggNOG" id="COG0524">
    <property type="taxonomic scope" value="Bacteria"/>
</dbReference>
<dbReference type="RefSeq" id="WP_015246075.1">
    <property type="nucleotide sequence ID" value="NC_019892.1"/>
</dbReference>
<dbReference type="Gene3D" id="3.40.1190.20">
    <property type="match status" value="1"/>
</dbReference>
<evidence type="ECO:0000313" key="3">
    <source>
        <dbReference type="Proteomes" id="UP000010798"/>
    </source>
</evidence>
<keyword evidence="2" id="KW-0808">Transferase</keyword>
<name>L0DDM8_SINAD</name>
<protein>
    <submittedName>
        <fullName evidence="2">Sugar kinase, ribokinase</fullName>
    </submittedName>
</protein>
<gene>
    <name evidence="2" type="ordered locus">Sinac_2621</name>
</gene>
<evidence type="ECO:0000259" key="1">
    <source>
        <dbReference type="Pfam" id="PF00294"/>
    </source>
</evidence>
<sequence length="364" mass="38607">MGQRTLVFGPAYLDRVLRVDQPLLDLDLGGPLDQSVDGQLRFGPGLTLVDPDGGLMDLALPADWPGPTGRIELARTLAPPTSSMRRNVQGLSWSDDLGGMGAGFAAALGGDLVSALGSEDDPTSQAITARLQNLGIAHHPIRFPDHPADWTLLITSGKYGDKLPIGFRGCHAALTSLAPWLDQPCTLRVVAGLPNRIASQALRAPGAGARFFAPAMRNILDCDCPISRFAEAIDVLSCNRHEWEQLADREEVAWKLSVLAITEGADGCVVRFTSPTGEPISLRVPAFPRSRPPRDTNRAGEAFASTLVATLVAGGWAPGVADESLVRTATERASAAAALVLDRLEFGFPTPEEIDTALVAGRID</sequence>
<accession>L0DDM8</accession>
<proteinExistence type="predicted"/>
<dbReference type="InterPro" id="IPR029056">
    <property type="entry name" value="Ribokinase-like"/>
</dbReference>
<dbReference type="Pfam" id="PF00294">
    <property type="entry name" value="PfkB"/>
    <property type="match status" value="1"/>
</dbReference>
<dbReference type="KEGG" id="saci:Sinac_2621"/>
<dbReference type="GO" id="GO:0016301">
    <property type="term" value="F:kinase activity"/>
    <property type="evidence" value="ECO:0007669"/>
    <property type="project" value="UniProtKB-KW"/>
</dbReference>
<dbReference type="EMBL" id="CP003364">
    <property type="protein sequence ID" value="AGA26923.1"/>
    <property type="molecule type" value="Genomic_DNA"/>
</dbReference>